<gene>
    <name evidence="1" type="ORF">OFUS_LOCUS16523</name>
</gene>
<sequence length="840" mass="96151">MRGKYKPRILVGLTIVSIIKILYCFYHQQNHQMIKDGIRNHDFKEGVNAVKKAFVAKEAFHPEGSLEKSEANKGYDIEEESRREVHGVKGIHDVGPIKNTNKWIVVTSIASPTQDIKSLATLSEWQLLVVADTKTPKDWHLDGALFLSVTTQRSLGYRVLEHIPYSNYGRKNIGYLYAIQHGANIIYETDDDNHPTDGLKGFITTDKMYGVVPTTNTTLFNPYAYYGQPTTWPRGYPLENIGGNITSEYNAVHWNTTLIQQGAVHGDPDVDAIYRLTRKSNSNLLNLTYDDFMPPLIYPKGTFVPWNSQNTLFHYDAFWGLILPVAVTSRVTDIWRSYFTQTLLWLIDGHLSYMPPNCYQFRNYHSYIDDAKQEKRLYYQAGELIKFLSSWKCKANHLPLCIQNLADAMAHKGYWEITDAELIGAWLQDLVNIGYKFPVIAKEHLDESVDFPITLQSNNRFPVSLPSNSKLIDIGGRTSKIKNLLYNTCYMYNSSKSRHTYKQQLIQPNPILLLIIFNTPVYESIPYLEALYDGHFVKTIYCGPNKPSKSILREWEINFITFKQTVNYLPGSSNYECLLKVLKLGLSVEGILTIADDAIMKVKAIAKLPLDEVWFNTRNFQSVEQFSKVVEETSKIGMRDPLILGNNSGISEIASVEHGNITTCNMSNLQGKCEIITRSMHFKNFEKNITNALDELHQLQNSNKLIQTFLVNLSKHLFGSKRKAWQASDMYYIPRKHFEIAIPILDVFFRHKIFLELAVPTLQHSLGVKYSNVGMAAYNWDFGGIRDKPWLIFSSFLNSSLTFLHPVKLSGIAKKKSEITKMFCAAMNSQHFTHHFENDL</sequence>
<keyword evidence="2" id="KW-1185">Reference proteome</keyword>
<dbReference type="PANTHER" id="PTHR31362:SF0">
    <property type="entry name" value="EXOSTOSIN DOMAIN-CONTAINING PROTEIN-RELATED"/>
    <property type="match status" value="1"/>
</dbReference>
<proteinExistence type="predicted"/>
<reference evidence="1" key="1">
    <citation type="submission" date="2022-03" db="EMBL/GenBank/DDBJ databases">
        <authorList>
            <person name="Martin C."/>
        </authorList>
    </citation>
    <scope>NUCLEOTIDE SEQUENCE</scope>
</reference>
<dbReference type="Proteomes" id="UP000749559">
    <property type="component" value="Unassembled WGS sequence"/>
</dbReference>
<evidence type="ECO:0000313" key="1">
    <source>
        <dbReference type="EMBL" id="CAH1791445.1"/>
    </source>
</evidence>
<evidence type="ECO:0000313" key="2">
    <source>
        <dbReference type="Proteomes" id="UP000749559"/>
    </source>
</evidence>
<accession>A0A8J1U365</accession>
<name>A0A8J1U365_OWEFU</name>
<protein>
    <submittedName>
        <fullName evidence="1">Uncharacterized protein</fullName>
    </submittedName>
</protein>
<dbReference type="OrthoDB" id="408493at2759"/>
<organism evidence="1 2">
    <name type="scientific">Owenia fusiformis</name>
    <name type="common">Polychaete worm</name>
    <dbReference type="NCBI Taxonomy" id="6347"/>
    <lineage>
        <taxon>Eukaryota</taxon>
        <taxon>Metazoa</taxon>
        <taxon>Spiralia</taxon>
        <taxon>Lophotrochozoa</taxon>
        <taxon>Annelida</taxon>
        <taxon>Polychaeta</taxon>
        <taxon>Sedentaria</taxon>
        <taxon>Canalipalpata</taxon>
        <taxon>Sabellida</taxon>
        <taxon>Oweniida</taxon>
        <taxon>Oweniidae</taxon>
        <taxon>Owenia</taxon>
    </lineage>
</organism>
<dbReference type="InterPro" id="IPR005049">
    <property type="entry name" value="STL-like"/>
</dbReference>
<dbReference type="Pfam" id="PF03385">
    <property type="entry name" value="STELLO"/>
    <property type="match status" value="1"/>
</dbReference>
<dbReference type="EMBL" id="CAIIXF020000008">
    <property type="protein sequence ID" value="CAH1791445.1"/>
    <property type="molecule type" value="Genomic_DNA"/>
</dbReference>
<dbReference type="PANTHER" id="PTHR31362">
    <property type="entry name" value="GLYCOSYLTRANSFERASE STELLO1-RELATED"/>
    <property type="match status" value="1"/>
</dbReference>
<comment type="caution">
    <text evidence="1">The sequence shown here is derived from an EMBL/GenBank/DDBJ whole genome shotgun (WGS) entry which is preliminary data.</text>
</comment>
<dbReference type="AlphaFoldDB" id="A0A8J1U365"/>